<evidence type="ECO:0000256" key="7">
    <source>
        <dbReference type="RuleBase" id="RU361177"/>
    </source>
</evidence>
<evidence type="ECO:0000256" key="4">
    <source>
        <dbReference type="ARBA" id="ARBA00022827"/>
    </source>
</evidence>
<dbReference type="Proteomes" id="UP000712600">
    <property type="component" value="Unassembled WGS sequence"/>
</dbReference>
<dbReference type="Gene3D" id="3.50.50.60">
    <property type="entry name" value="FAD/NAD(P)-binding domain"/>
    <property type="match status" value="3"/>
</dbReference>
<evidence type="ECO:0000256" key="1">
    <source>
        <dbReference type="ARBA" id="ARBA00001974"/>
    </source>
</evidence>
<protein>
    <recommendedName>
        <fullName evidence="7">Flavin-containing monooxygenase</fullName>
        <ecNumber evidence="7">1.-.-.-</ecNumber>
    </recommendedName>
</protein>
<dbReference type="GO" id="GO:0050660">
    <property type="term" value="F:flavin adenine dinucleotide binding"/>
    <property type="evidence" value="ECO:0007669"/>
    <property type="project" value="InterPro"/>
</dbReference>
<evidence type="ECO:0000313" key="8">
    <source>
        <dbReference type="EMBL" id="KAF3570327.1"/>
    </source>
</evidence>
<dbReference type="EMBL" id="QGKX02000095">
    <property type="protein sequence ID" value="KAF3570327.1"/>
    <property type="molecule type" value="Genomic_DNA"/>
</dbReference>
<organism evidence="8 9">
    <name type="scientific">Brassica cretica</name>
    <name type="common">Mustard</name>
    <dbReference type="NCBI Taxonomy" id="69181"/>
    <lineage>
        <taxon>Eukaryota</taxon>
        <taxon>Viridiplantae</taxon>
        <taxon>Streptophyta</taxon>
        <taxon>Embryophyta</taxon>
        <taxon>Tracheophyta</taxon>
        <taxon>Spermatophyta</taxon>
        <taxon>Magnoliopsida</taxon>
        <taxon>eudicotyledons</taxon>
        <taxon>Gunneridae</taxon>
        <taxon>Pentapetalae</taxon>
        <taxon>rosids</taxon>
        <taxon>malvids</taxon>
        <taxon>Brassicales</taxon>
        <taxon>Brassicaceae</taxon>
        <taxon>Brassiceae</taxon>
        <taxon>Brassica</taxon>
    </lineage>
</organism>
<dbReference type="GO" id="GO:0004499">
    <property type="term" value="F:N,N-dimethylaniline monooxygenase activity"/>
    <property type="evidence" value="ECO:0007669"/>
    <property type="project" value="InterPro"/>
</dbReference>
<proteinExistence type="inferred from homology"/>
<reference evidence="8" key="1">
    <citation type="submission" date="2019-12" db="EMBL/GenBank/DDBJ databases">
        <title>Genome sequencing and annotation of Brassica cretica.</title>
        <authorList>
            <person name="Studholme D.J."/>
            <person name="Sarris P."/>
        </authorList>
    </citation>
    <scope>NUCLEOTIDE SEQUENCE</scope>
    <source>
        <strain evidence="8">PFS-109/04</strain>
        <tissue evidence="8">Leaf</tissue>
    </source>
</reference>
<comment type="similarity">
    <text evidence="2 7">Belongs to the FMO family.</text>
</comment>
<dbReference type="Pfam" id="PF00743">
    <property type="entry name" value="FMO-like"/>
    <property type="match status" value="2"/>
</dbReference>
<dbReference type="AlphaFoldDB" id="A0A8S9RC35"/>
<keyword evidence="4 7" id="KW-0274">FAD</keyword>
<evidence type="ECO:0000256" key="2">
    <source>
        <dbReference type="ARBA" id="ARBA00009183"/>
    </source>
</evidence>
<dbReference type="FunFam" id="3.50.50.60:FF:000199">
    <property type="entry name" value="Flavin-containing monooxygenase"/>
    <property type="match status" value="1"/>
</dbReference>
<dbReference type="PIRSF" id="PIRSF000332">
    <property type="entry name" value="FMO"/>
    <property type="match status" value="1"/>
</dbReference>
<comment type="cofactor">
    <cofactor evidence="1 7">
        <name>FAD</name>
        <dbReference type="ChEBI" id="CHEBI:57692"/>
    </cofactor>
</comment>
<dbReference type="InterPro" id="IPR020946">
    <property type="entry name" value="Flavin_mOase-like"/>
</dbReference>
<evidence type="ECO:0000313" key="9">
    <source>
        <dbReference type="Proteomes" id="UP000712600"/>
    </source>
</evidence>
<dbReference type="InterPro" id="IPR000960">
    <property type="entry name" value="Flavin_mOase"/>
</dbReference>
<keyword evidence="7" id="KW-0503">Monooxygenase</keyword>
<dbReference type="EC" id="1.-.-.-" evidence="7"/>
<gene>
    <name evidence="8" type="ORF">F2Q69_00061065</name>
</gene>
<dbReference type="PANTHER" id="PTHR23023">
    <property type="entry name" value="DIMETHYLANILINE MONOOXYGENASE"/>
    <property type="match status" value="1"/>
</dbReference>
<accession>A0A8S9RC35</accession>
<dbReference type="InterPro" id="IPR036188">
    <property type="entry name" value="FAD/NAD-bd_sf"/>
</dbReference>
<evidence type="ECO:0000256" key="3">
    <source>
        <dbReference type="ARBA" id="ARBA00022630"/>
    </source>
</evidence>
<dbReference type="GO" id="GO:0050661">
    <property type="term" value="F:NADP binding"/>
    <property type="evidence" value="ECO:0007669"/>
    <property type="project" value="InterPro"/>
</dbReference>
<comment type="caution">
    <text evidence="8">The sequence shown here is derived from an EMBL/GenBank/DDBJ whole genome shotgun (WGS) entry which is preliminary data.</text>
</comment>
<name>A0A8S9RC35_BRACR</name>
<dbReference type="FunFam" id="3.50.50.60:FF:000167">
    <property type="entry name" value="Flavin-containing monooxygenase"/>
    <property type="match status" value="1"/>
</dbReference>
<keyword evidence="3 7" id="KW-0285">Flavoprotein</keyword>
<sequence>MASNDKLTSSRVAIIGAGVSGLAAAKHLAHHNPIVFEASDSVGGVWNSCTYETTKLQSTRVDYEFSDFPWPNRDDTTFPSYAEILDYLESYAKHFDLLKFMKFGSKVIKVRYTGDGGTPQMVDLGAYSHSLPEKPVWEVAVQNGDAGEIQRSSVLVVSGLSAAKHLAHHNPIVFEASDSVGGVWKSCTYETTKLQSARVDYEFSDFPWPNRDDTTFPSYIEILDYLESYAEHFDLLKFMKFGSKVIEVKYTGEGDALQMVDLGGYGSFLPGKPVWEVAVQNGDARDIQWHAFEFVVVCTGKFGDVPRIPTFPVKKGPEIFKGKVMHSMDYCKLEKEEASHVLRGKKVAVIGFKKSAIDLALESAIANQAEGGQACTMVVRTTHWVFPHYWVWGLPFFLFYSTRASQFLHDRPDQSFLRTLFCFIFSLLRAVVSKFIESYVTWKLPLEKYGLKPDHSFEEDYASCQMAIIPENFFEEADKGMIRFKKTSKWCFYDEGIEFEDGTTLESDVVILATGYDGKKKLKAIVPEPFPTWLEFPCGVMPLYRGTIHPLIPNMGFVGYVQSNSNLHTSELRSMWLSRLVDGKFELPSKEQMLDQFSKEMEVMRRSSRFYKRHCISTFSIQHADDLCNDMGLNPWRKSNLFLEAFSPYGSQDYRLAQEETNI</sequence>
<dbReference type="InterPro" id="IPR050346">
    <property type="entry name" value="FMO-like"/>
</dbReference>
<evidence type="ECO:0000256" key="6">
    <source>
        <dbReference type="ARBA" id="ARBA00023002"/>
    </source>
</evidence>
<keyword evidence="6 7" id="KW-0560">Oxidoreductase</keyword>
<dbReference type="SUPFAM" id="SSF51905">
    <property type="entry name" value="FAD/NAD(P)-binding domain"/>
    <property type="match status" value="3"/>
</dbReference>
<keyword evidence="5" id="KW-0521">NADP</keyword>
<evidence type="ECO:0000256" key="5">
    <source>
        <dbReference type="ARBA" id="ARBA00022857"/>
    </source>
</evidence>